<proteinExistence type="predicted"/>
<dbReference type="InterPro" id="IPR040340">
    <property type="entry name" value="CEST/Y3IP1"/>
</dbReference>
<dbReference type="PANTHER" id="PTHR33672">
    <property type="entry name" value="YCF3-INTERACTING PROTEIN 1, CHLOROPLASTIC"/>
    <property type="match status" value="1"/>
</dbReference>
<keyword evidence="3" id="KW-1185">Reference proteome</keyword>
<protein>
    <submittedName>
        <fullName evidence="2">Uncharacterized protein</fullName>
    </submittedName>
</protein>
<feature type="region of interest" description="Disordered" evidence="1">
    <location>
        <begin position="29"/>
        <end position="66"/>
    </location>
</feature>
<dbReference type="EMBL" id="SPHZ02000004">
    <property type="protein sequence ID" value="KAF0921525.1"/>
    <property type="molecule type" value="Genomic_DNA"/>
</dbReference>
<gene>
    <name evidence="2" type="ORF">E2562_009266</name>
</gene>
<feature type="compositionally biased region" description="Low complexity" evidence="1">
    <location>
        <begin position="45"/>
        <end position="54"/>
    </location>
</feature>
<sequence>MSQTPNADSGRDTFTCGTLFMCLNLPGLSKKKPEEVGKSRPPPATEQDQPAAAEAEQEPPYVPAPGRAASLEKPECFSLYSGSHIAFDVLVEPELGEERGARPVLAYCPSPCFDLPVELIRASERCDAPVTAAFVFDGCPRGALKKVGSCLPPGVEVREERPPHLVRFLSTSGCTTPANGGLP</sequence>
<dbReference type="GO" id="GO:0048564">
    <property type="term" value="P:photosystem I assembly"/>
    <property type="evidence" value="ECO:0007669"/>
    <property type="project" value="InterPro"/>
</dbReference>
<dbReference type="PANTHER" id="PTHR33672:SF16">
    <property type="entry name" value="OS01G0798750 PROTEIN"/>
    <property type="match status" value="1"/>
</dbReference>
<dbReference type="AlphaFoldDB" id="A0A6G1E8U0"/>
<dbReference type="GO" id="GO:0080183">
    <property type="term" value="P:response to photooxidative stress"/>
    <property type="evidence" value="ECO:0007669"/>
    <property type="project" value="InterPro"/>
</dbReference>
<reference evidence="2 3" key="1">
    <citation type="submission" date="2019-11" db="EMBL/GenBank/DDBJ databases">
        <title>Whole genome sequence of Oryza granulata.</title>
        <authorList>
            <person name="Li W."/>
        </authorList>
    </citation>
    <scope>NUCLEOTIDE SEQUENCE [LARGE SCALE GENOMIC DNA]</scope>
    <source>
        <strain evidence="3">cv. Menghai</strain>
        <tissue evidence="2">Leaf</tissue>
    </source>
</reference>
<dbReference type="Proteomes" id="UP000479710">
    <property type="component" value="Unassembled WGS sequence"/>
</dbReference>
<dbReference type="OrthoDB" id="664127at2759"/>
<accession>A0A6G1E8U0</accession>
<dbReference type="GO" id="GO:0009535">
    <property type="term" value="C:chloroplast thylakoid membrane"/>
    <property type="evidence" value="ECO:0007669"/>
    <property type="project" value="InterPro"/>
</dbReference>
<organism evidence="2 3">
    <name type="scientific">Oryza meyeriana var. granulata</name>
    <dbReference type="NCBI Taxonomy" id="110450"/>
    <lineage>
        <taxon>Eukaryota</taxon>
        <taxon>Viridiplantae</taxon>
        <taxon>Streptophyta</taxon>
        <taxon>Embryophyta</taxon>
        <taxon>Tracheophyta</taxon>
        <taxon>Spermatophyta</taxon>
        <taxon>Magnoliopsida</taxon>
        <taxon>Liliopsida</taxon>
        <taxon>Poales</taxon>
        <taxon>Poaceae</taxon>
        <taxon>BOP clade</taxon>
        <taxon>Oryzoideae</taxon>
        <taxon>Oryzeae</taxon>
        <taxon>Oryzinae</taxon>
        <taxon>Oryza</taxon>
        <taxon>Oryza meyeriana</taxon>
    </lineage>
</organism>
<evidence type="ECO:0000313" key="3">
    <source>
        <dbReference type="Proteomes" id="UP000479710"/>
    </source>
</evidence>
<evidence type="ECO:0000256" key="1">
    <source>
        <dbReference type="SAM" id="MobiDB-lite"/>
    </source>
</evidence>
<comment type="caution">
    <text evidence="2">The sequence shown here is derived from an EMBL/GenBank/DDBJ whole genome shotgun (WGS) entry which is preliminary data.</text>
</comment>
<name>A0A6G1E8U0_9ORYZ</name>
<evidence type="ECO:0000313" key="2">
    <source>
        <dbReference type="EMBL" id="KAF0921525.1"/>
    </source>
</evidence>